<dbReference type="InterPro" id="IPR000394">
    <property type="entry name" value="RNA_pol_sigma_54"/>
</dbReference>
<dbReference type="PANTHER" id="PTHR32248:SF4">
    <property type="entry name" value="RNA POLYMERASE SIGMA-54 FACTOR"/>
    <property type="match status" value="1"/>
</dbReference>
<dbReference type="InterPro" id="IPR010982">
    <property type="entry name" value="Lambda_DNA-bd_dom_sf"/>
</dbReference>
<dbReference type="InterPro" id="IPR007634">
    <property type="entry name" value="RNA_pol_sigma_54_DNA-bd"/>
</dbReference>
<name>A0A645JTU0_9ZZZZ</name>
<dbReference type="GO" id="GO:0003677">
    <property type="term" value="F:DNA binding"/>
    <property type="evidence" value="ECO:0007669"/>
    <property type="project" value="InterPro"/>
</dbReference>
<comment type="caution">
    <text evidence="2">The sequence shown here is derived from an EMBL/GenBank/DDBJ whole genome shotgun (WGS) entry which is preliminary data.</text>
</comment>
<accession>A0A645JTU0</accession>
<dbReference type="Pfam" id="PF04552">
    <property type="entry name" value="Sigma54_DBD"/>
    <property type="match status" value="1"/>
</dbReference>
<evidence type="ECO:0000259" key="1">
    <source>
        <dbReference type="Pfam" id="PF04552"/>
    </source>
</evidence>
<sequence length="133" mass="14735">MESIIEMQQEFFDFGPKYLKPLTMKKIADKVGVHESTVSRATANKYVATPHGTFSLRSFFPAGLTVADGDDVAVSAVKNEIKQVIASENSANPFSDQEITAMLKQKGISVSRRTVAKYREELGVASSSKRRRY</sequence>
<feature type="domain" description="RNA polymerase sigma factor 54 DNA-binding" evidence="1">
    <location>
        <begin position="2"/>
        <end position="132"/>
    </location>
</feature>
<dbReference type="GO" id="GO:0016987">
    <property type="term" value="F:sigma factor activity"/>
    <property type="evidence" value="ECO:0007669"/>
    <property type="project" value="InterPro"/>
</dbReference>
<organism evidence="2">
    <name type="scientific">bioreactor metagenome</name>
    <dbReference type="NCBI Taxonomy" id="1076179"/>
    <lineage>
        <taxon>unclassified sequences</taxon>
        <taxon>metagenomes</taxon>
        <taxon>ecological metagenomes</taxon>
    </lineage>
</organism>
<dbReference type="Gene3D" id="1.10.10.60">
    <property type="entry name" value="Homeodomain-like"/>
    <property type="match status" value="1"/>
</dbReference>
<gene>
    <name evidence="2" type="primary">rpoN_39</name>
    <name evidence="2" type="ORF">SDC9_210436</name>
</gene>
<protein>
    <submittedName>
        <fullName evidence="2">RNA polymerase sigma-54 factor</fullName>
    </submittedName>
</protein>
<evidence type="ECO:0000313" key="2">
    <source>
        <dbReference type="EMBL" id="MPN62683.1"/>
    </source>
</evidence>
<dbReference type="AlphaFoldDB" id="A0A645JTU0"/>
<dbReference type="GO" id="GO:0001216">
    <property type="term" value="F:DNA-binding transcription activator activity"/>
    <property type="evidence" value="ECO:0007669"/>
    <property type="project" value="InterPro"/>
</dbReference>
<reference evidence="2" key="1">
    <citation type="submission" date="2019-08" db="EMBL/GenBank/DDBJ databases">
        <authorList>
            <person name="Kucharzyk K."/>
            <person name="Murdoch R.W."/>
            <person name="Higgins S."/>
            <person name="Loffler F."/>
        </authorList>
    </citation>
    <scope>NUCLEOTIDE SEQUENCE</scope>
</reference>
<dbReference type="Gene3D" id="1.10.260.40">
    <property type="entry name" value="lambda repressor-like DNA-binding domains"/>
    <property type="match status" value="1"/>
</dbReference>
<dbReference type="PANTHER" id="PTHR32248">
    <property type="entry name" value="RNA POLYMERASE SIGMA-54 FACTOR"/>
    <property type="match status" value="1"/>
</dbReference>
<proteinExistence type="predicted"/>
<dbReference type="PRINTS" id="PR00045">
    <property type="entry name" value="SIGMA54FCT"/>
</dbReference>
<dbReference type="PROSITE" id="PS00718">
    <property type="entry name" value="SIGMA54_2"/>
    <property type="match status" value="1"/>
</dbReference>
<dbReference type="PROSITE" id="PS00717">
    <property type="entry name" value="SIGMA54_1"/>
    <property type="match status" value="1"/>
</dbReference>
<dbReference type="EMBL" id="VSSQ01141065">
    <property type="protein sequence ID" value="MPN62683.1"/>
    <property type="molecule type" value="Genomic_DNA"/>
</dbReference>
<dbReference type="PROSITE" id="PS50044">
    <property type="entry name" value="SIGMA54_3"/>
    <property type="match status" value="1"/>
</dbReference>